<protein>
    <recommendedName>
        <fullName evidence="2">protein-tyrosine-phosphatase</fullName>
        <ecNumber evidence="2">3.1.3.48</ecNumber>
    </recommendedName>
</protein>
<comment type="similarity">
    <text evidence="1">Belongs to the metallo-dependent hydrolases superfamily. CpsB/CapC family.</text>
</comment>
<dbReference type="EC" id="3.1.3.48" evidence="2"/>
<dbReference type="InterPro" id="IPR016195">
    <property type="entry name" value="Pol/histidinol_Pase-like"/>
</dbReference>
<dbReference type="Pfam" id="PF19567">
    <property type="entry name" value="CpsB_CapC"/>
    <property type="match status" value="1"/>
</dbReference>
<evidence type="ECO:0000256" key="2">
    <source>
        <dbReference type="ARBA" id="ARBA00013064"/>
    </source>
</evidence>
<evidence type="ECO:0000256" key="3">
    <source>
        <dbReference type="ARBA" id="ARBA00022801"/>
    </source>
</evidence>
<dbReference type="EMBL" id="JAUGZK010000006">
    <property type="protein sequence ID" value="MEE2024490.1"/>
    <property type="molecule type" value="Genomic_DNA"/>
</dbReference>
<dbReference type="Gene3D" id="3.20.20.140">
    <property type="entry name" value="Metal-dependent hydrolases"/>
    <property type="match status" value="1"/>
</dbReference>
<comment type="caution">
    <text evidence="5">The sequence shown here is derived from an EMBL/GenBank/DDBJ whole genome shotgun (WGS) entry which is preliminary data.</text>
</comment>
<evidence type="ECO:0000256" key="1">
    <source>
        <dbReference type="ARBA" id="ARBA00005750"/>
    </source>
</evidence>
<evidence type="ECO:0000256" key="4">
    <source>
        <dbReference type="ARBA" id="ARBA00051722"/>
    </source>
</evidence>
<keyword evidence="6" id="KW-1185">Reference proteome</keyword>
<proteinExistence type="inferred from homology"/>
<dbReference type="Proteomes" id="UP001339167">
    <property type="component" value="Unassembled WGS sequence"/>
</dbReference>
<keyword evidence="3" id="KW-0378">Hydrolase</keyword>
<gene>
    <name evidence="5" type="ORF">QWF21_09535</name>
</gene>
<accession>A0ABU7JH78</accession>
<organism evidence="5 6">
    <name type="scientific">Alkalimonas mucilaginosa</name>
    <dbReference type="NCBI Taxonomy" id="3057676"/>
    <lineage>
        <taxon>Bacteria</taxon>
        <taxon>Pseudomonadati</taxon>
        <taxon>Pseudomonadota</taxon>
        <taxon>Gammaproteobacteria</taxon>
        <taxon>Alkalimonas</taxon>
    </lineage>
</organism>
<dbReference type="PIRSF" id="PIRSF016557">
    <property type="entry name" value="Caps_synth_CpsB"/>
    <property type="match status" value="1"/>
</dbReference>
<evidence type="ECO:0000313" key="6">
    <source>
        <dbReference type="Proteomes" id="UP001339167"/>
    </source>
</evidence>
<reference evidence="5 6" key="1">
    <citation type="submission" date="2023-06" db="EMBL/GenBank/DDBJ databases">
        <title>Alkalimonas sp., MEB004 an alkaliphilic bacterium isolated from Lonar Lake, India.</title>
        <authorList>
            <person name="Joshi A."/>
            <person name="Thite S."/>
        </authorList>
    </citation>
    <scope>NUCLEOTIDE SEQUENCE [LARGE SCALE GENOMIC DNA]</scope>
    <source>
        <strain evidence="5 6">MEB004</strain>
    </source>
</reference>
<dbReference type="InterPro" id="IPR016667">
    <property type="entry name" value="Caps_polysacc_synth_CpsB/CapC"/>
</dbReference>
<name>A0ABU7JH78_9GAMM</name>
<dbReference type="PANTHER" id="PTHR39181:SF1">
    <property type="entry name" value="TYROSINE-PROTEIN PHOSPHATASE YWQE"/>
    <property type="match status" value="1"/>
</dbReference>
<dbReference type="PANTHER" id="PTHR39181">
    <property type="entry name" value="TYROSINE-PROTEIN PHOSPHATASE YWQE"/>
    <property type="match status" value="1"/>
</dbReference>
<comment type="catalytic activity">
    <reaction evidence="4">
        <text>O-phospho-L-tyrosyl-[protein] + H2O = L-tyrosyl-[protein] + phosphate</text>
        <dbReference type="Rhea" id="RHEA:10684"/>
        <dbReference type="Rhea" id="RHEA-COMP:10136"/>
        <dbReference type="Rhea" id="RHEA-COMP:20101"/>
        <dbReference type="ChEBI" id="CHEBI:15377"/>
        <dbReference type="ChEBI" id="CHEBI:43474"/>
        <dbReference type="ChEBI" id="CHEBI:46858"/>
        <dbReference type="ChEBI" id="CHEBI:61978"/>
        <dbReference type="EC" id="3.1.3.48"/>
    </reaction>
</comment>
<dbReference type="SUPFAM" id="SSF89550">
    <property type="entry name" value="PHP domain-like"/>
    <property type="match status" value="1"/>
</dbReference>
<sequence length="244" mass="27611">MIDLHCHLLPGIDDGARDLDETLQLIRQAQAQGIRRIVTTPHWMPGRFDNDASKVLTELAALQQALKEHNIELPIRAAQEVRISDALLDALPQQRLLFLGQYRDQNVLLLEFPHSHLTPGYEVLIRWLLKQGILPMIAHPERNRELLEHPGRIKVLQQFGCLFQLTASSLLGDMGSDSQLLAERYLQDGIFDIIATDTHSLKRRPPRLAEARERAAELLGSAHAQQLVFDTPQHISDALFRDAS</sequence>
<dbReference type="RefSeq" id="WP_330087821.1">
    <property type="nucleotide sequence ID" value="NZ_JAUGZK010000006.1"/>
</dbReference>
<evidence type="ECO:0000313" key="5">
    <source>
        <dbReference type="EMBL" id="MEE2024490.1"/>
    </source>
</evidence>